<reference evidence="2" key="1">
    <citation type="submission" date="2023-07" db="EMBL/GenBank/DDBJ databases">
        <title>Isolating and identifying novel microbial strains from the Mariana Trench.</title>
        <authorList>
            <person name="Fu H."/>
        </authorList>
    </citation>
    <scope>NUCLEOTIDE SEQUENCE [LARGE SCALE GENOMIC DNA]</scope>
    <source>
        <strain evidence="2">T-y2</strain>
    </source>
</reference>
<comment type="caution">
    <text evidence="1">The sequence shown here is derived from an EMBL/GenBank/DDBJ whole genome shotgun (WGS) entry which is preliminary data.</text>
</comment>
<keyword evidence="2" id="KW-1185">Reference proteome</keyword>
<name>A0ABU2KH17_9FLAO</name>
<evidence type="ECO:0000313" key="2">
    <source>
        <dbReference type="Proteomes" id="UP001182991"/>
    </source>
</evidence>
<organism evidence="1 2">
    <name type="scientific">Mesonia ostreae</name>
    <dbReference type="NCBI Taxonomy" id="861110"/>
    <lineage>
        <taxon>Bacteria</taxon>
        <taxon>Pseudomonadati</taxon>
        <taxon>Bacteroidota</taxon>
        <taxon>Flavobacteriia</taxon>
        <taxon>Flavobacteriales</taxon>
        <taxon>Flavobacteriaceae</taxon>
        <taxon>Mesonia</taxon>
    </lineage>
</organism>
<protein>
    <submittedName>
        <fullName evidence="1">Uncharacterized protein</fullName>
    </submittedName>
</protein>
<dbReference type="RefSeq" id="WP_311400912.1">
    <property type="nucleotide sequence ID" value="NZ_JAVRBG010000003.1"/>
</dbReference>
<accession>A0ABU2KH17</accession>
<gene>
    <name evidence="1" type="ORF">RLT85_04895</name>
</gene>
<dbReference type="EMBL" id="JAVRBG010000003">
    <property type="protein sequence ID" value="MDT0293964.1"/>
    <property type="molecule type" value="Genomic_DNA"/>
</dbReference>
<sequence length="130" mass="15429">MFKLFKKKREINLNDLEEQINQGNDFIQKVFQKTLKIEENKIDFSEITYFNLSFLSNLFINLSKNPEKKDLIDKLSLSTLDKNISDFKNSDSKVEIVSQYQNRYREYSSLTTPLFDNKKKCTDYFINASV</sequence>
<proteinExistence type="predicted"/>
<dbReference type="Proteomes" id="UP001182991">
    <property type="component" value="Unassembled WGS sequence"/>
</dbReference>
<evidence type="ECO:0000313" key="1">
    <source>
        <dbReference type="EMBL" id="MDT0293964.1"/>
    </source>
</evidence>